<evidence type="ECO:0000256" key="2">
    <source>
        <dbReference type="ARBA" id="ARBA00023315"/>
    </source>
</evidence>
<evidence type="ECO:0000313" key="5">
    <source>
        <dbReference type="EMBL" id="MBP0465157.1"/>
    </source>
</evidence>
<evidence type="ECO:0000256" key="1">
    <source>
        <dbReference type="ARBA" id="ARBA00022679"/>
    </source>
</evidence>
<evidence type="ECO:0000256" key="3">
    <source>
        <dbReference type="SAM" id="MobiDB-lite"/>
    </source>
</evidence>
<dbReference type="InterPro" id="IPR016181">
    <property type="entry name" value="Acyl_CoA_acyltransferase"/>
</dbReference>
<dbReference type="InterPro" id="IPR050832">
    <property type="entry name" value="Bact_Acetyltransf"/>
</dbReference>
<keyword evidence="1" id="KW-0808">Transferase</keyword>
<dbReference type="Proteomes" id="UP000680815">
    <property type="component" value="Unassembled WGS sequence"/>
</dbReference>
<name>A0ABS4AV18_9PROT</name>
<proteinExistence type="predicted"/>
<dbReference type="Pfam" id="PF00583">
    <property type="entry name" value="Acetyltransf_1"/>
    <property type="match status" value="1"/>
</dbReference>
<feature type="region of interest" description="Disordered" evidence="3">
    <location>
        <begin position="1"/>
        <end position="61"/>
    </location>
</feature>
<evidence type="ECO:0000313" key="6">
    <source>
        <dbReference type="Proteomes" id="UP000680815"/>
    </source>
</evidence>
<dbReference type="SUPFAM" id="SSF55729">
    <property type="entry name" value="Acyl-CoA N-acyltransferases (Nat)"/>
    <property type="match status" value="1"/>
</dbReference>
<feature type="domain" description="N-acetyltransferase" evidence="4">
    <location>
        <begin position="42"/>
        <end position="191"/>
    </location>
</feature>
<dbReference type="PANTHER" id="PTHR43877">
    <property type="entry name" value="AMINOALKYLPHOSPHONATE N-ACETYLTRANSFERASE-RELATED-RELATED"/>
    <property type="match status" value="1"/>
</dbReference>
<dbReference type="PROSITE" id="PS51186">
    <property type="entry name" value="GNAT"/>
    <property type="match status" value="1"/>
</dbReference>
<feature type="compositionally biased region" description="Basic residues" evidence="3">
    <location>
        <begin position="1"/>
        <end position="19"/>
    </location>
</feature>
<evidence type="ECO:0000259" key="4">
    <source>
        <dbReference type="PROSITE" id="PS51186"/>
    </source>
</evidence>
<protein>
    <submittedName>
        <fullName evidence="5">GNAT family N-acetyltransferase</fullName>
    </submittedName>
</protein>
<dbReference type="Gene3D" id="3.40.630.30">
    <property type="match status" value="1"/>
</dbReference>
<accession>A0ABS4AV18</accession>
<feature type="compositionally biased region" description="Basic and acidic residues" evidence="3">
    <location>
        <begin position="20"/>
        <end position="29"/>
    </location>
</feature>
<organism evidence="5 6">
    <name type="scientific">Roseomonas nitratireducens</name>
    <dbReference type="NCBI Taxonomy" id="2820810"/>
    <lineage>
        <taxon>Bacteria</taxon>
        <taxon>Pseudomonadati</taxon>
        <taxon>Pseudomonadota</taxon>
        <taxon>Alphaproteobacteria</taxon>
        <taxon>Acetobacterales</taxon>
        <taxon>Roseomonadaceae</taxon>
        <taxon>Roseomonas</taxon>
    </lineage>
</organism>
<dbReference type="PANTHER" id="PTHR43877:SF2">
    <property type="entry name" value="AMINOALKYLPHOSPHONATE N-ACETYLTRANSFERASE-RELATED"/>
    <property type="match status" value="1"/>
</dbReference>
<feature type="compositionally biased region" description="Basic residues" evidence="3">
    <location>
        <begin position="32"/>
        <end position="42"/>
    </location>
</feature>
<sequence length="193" mass="20849">MHRGHGRHGLRPLRRTRRRQGADRADEAQRAGGHRAGHRHAGRCRDVPEGPVSLSPDLTDAPTPAETAAVLDSLVAFNAGQGFARERRPLAILLRGADGAVQGGLVGVTSWSWLYVDNLVVPEAARGQGLGARLMAMAEAEARARGCIGARLDTYSFQARGFYERLGYSVTGAIEDCPPGETRWSMAKRLDRA</sequence>
<comment type="caution">
    <text evidence="5">The sequence shown here is derived from an EMBL/GenBank/DDBJ whole genome shotgun (WGS) entry which is preliminary data.</text>
</comment>
<reference evidence="5 6" key="1">
    <citation type="submission" date="2021-03" db="EMBL/GenBank/DDBJ databases">
        <authorList>
            <person name="So Y."/>
        </authorList>
    </citation>
    <scope>NUCLEOTIDE SEQUENCE [LARGE SCALE GENOMIC DNA]</scope>
    <source>
        <strain evidence="5 6">PWR1</strain>
    </source>
</reference>
<dbReference type="EMBL" id="JAGIYZ010000013">
    <property type="protein sequence ID" value="MBP0465157.1"/>
    <property type="molecule type" value="Genomic_DNA"/>
</dbReference>
<keyword evidence="6" id="KW-1185">Reference proteome</keyword>
<keyword evidence="2" id="KW-0012">Acyltransferase</keyword>
<gene>
    <name evidence="5" type="ORF">J5Y09_14625</name>
</gene>
<dbReference type="InterPro" id="IPR000182">
    <property type="entry name" value="GNAT_dom"/>
</dbReference>